<comment type="caution">
    <text evidence="3">The sequence shown here is derived from an EMBL/GenBank/DDBJ whole genome shotgun (WGS) entry which is preliminary data.</text>
</comment>
<keyword evidence="2" id="KW-0812">Transmembrane</keyword>
<evidence type="ECO:0000313" key="4">
    <source>
        <dbReference type="Proteomes" id="UP001608902"/>
    </source>
</evidence>
<dbReference type="Proteomes" id="UP001608902">
    <property type="component" value="Unassembled WGS sequence"/>
</dbReference>
<proteinExistence type="predicted"/>
<keyword evidence="2" id="KW-1133">Transmembrane helix</keyword>
<accession>A0ABD6EEK4</accession>
<reference evidence="3 4" key="1">
    <citation type="submission" date="2024-08" db="EMBL/GenBank/DDBJ databases">
        <title>Gnathostoma spinigerum genome.</title>
        <authorList>
            <person name="Gonzalez-Bertolin B."/>
            <person name="Monzon S."/>
            <person name="Zaballos A."/>
            <person name="Jimenez P."/>
            <person name="Dekumyoy P."/>
            <person name="Varona S."/>
            <person name="Cuesta I."/>
            <person name="Sumanam S."/>
            <person name="Adisakwattana P."/>
            <person name="Gasser R.B."/>
            <person name="Hernandez-Gonzalez A."/>
            <person name="Young N.D."/>
            <person name="Perteguer M.J."/>
        </authorList>
    </citation>
    <scope>NUCLEOTIDE SEQUENCE [LARGE SCALE GENOMIC DNA]</scope>
    <source>
        <strain evidence="3">AL3</strain>
        <tissue evidence="3">Liver</tissue>
    </source>
</reference>
<name>A0ABD6EEK4_9BILA</name>
<organism evidence="3 4">
    <name type="scientific">Gnathostoma spinigerum</name>
    <dbReference type="NCBI Taxonomy" id="75299"/>
    <lineage>
        <taxon>Eukaryota</taxon>
        <taxon>Metazoa</taxon>
        <taxon>Ecdysozoa</taxon>
        <taxon>Nematoda</taxon>
        <taxon>Chromadorea</taxon>
        <taxon>Rhabditida</taxon>
        <taxon>Spirurina</taxon>
        <taxon>Gnathostomatomorpha</taxon>
        <taxon>Gnathostomatoidea</taxon>
        <taxon>Gnathostomatidae</taxon>
        <taxon>Gnathostoma</taxon>
    </lineage>
</organism>
<dbReference type="EMBL" id="JBGFUD010000639">
    <property type="protein sequence ID" value="MFH4974947.1"/>
    <property type="molecule type" value="Genomic_DNA"/>
</dbReference>
<protein>
    <submittedName>
        <fullName evidence="3">Uncharacterized protein</fullName>
    </submittedName>
</protein>
<feature type="transmembrane region" description="Helical" evidence="2">
    <location>
        <begin position="68"/>
        <end position="90"/>
    </location>
</feature>
<dbReference type="AlphaFoldDB" id="A0ABD6EEK4"/>
<evidence type="ECO:0000256" key="1">
    <source>
        <dbReference type="SAM" id="MobiDB-lite"/>
    </source>
</evidence>
<evidence type="ECO:0000256" key="2">
    <source>
        <dbReference type="SAM" id="Phobius"/>
    </source>
</evidence>
<feature type="transmembrane region" description="Helical" evidence="2">
    <location>
        <begin position="102"/>
        <end position="122"/>
    </location>
</feature>
<gene>
    <name evidence="3" type="ORF">AB6A40_001656</name>
</gene>
<feature type="region of interest" description="Disordered" evidence="1">
    <location>
        <begin position="266"/>
        <end position="296"/>
    </location>
</feature>
<keyword evidence="2" id="KW-0472">Membrane</keyword>
<sequence>MWLPRLMRAANEEQELRAAAAAAVASHIRTHSCDIGICESGRLPSCNCVVPPTVYLHVPVTLKDRYILVRWCCAVFLALILALIFFSGLLTSSSSEFSSENFSLIILIAVTCAAVSVAFCCMKARHKYDDEHYYHNGCLTNHHSSSQPFALPTAFFTMHSMDSMRHHVDRSSFAPVGLPNSVLDSCCSNRSPLPSYNEAIKEPMSAPPSYPTAMALCAASPDYSTVVSRTIGDSSAPQDRIEHEVEPLIISDAVISTEVTSSSCTTVNDQSCSVTSSDIPPSQNPAADENSLSGKN</sequence>
<keyword evidence="4" id="KW-1185">Reference proteome</keyword>
<feature type="compositionally biased region" description="Polar residues" evidence="1">
    <location>
        <begin position="268"/>
        <end position="296"/>
    </location>
</feature>
<evidence type="ECO:0000313" key="3">
    <source>
        <dbReference type="EMBL" id="MFH4974947.1"/>
    </source>
</evidence>